<dbReference type="HOGENOM" id="CLU_2972122_0_0_6"/>
<proteinExistence type="predicted"/>
<organism evidence="1 2">
    <name type="scientific">Dickeya chrysanthemi (strain Ech1591)</name>
    <name type="common">Dickeya zeae (strain Ech1591)</name>
    <dbReference type="NCBI Taxonomy" id="561229"/>
    <lineage>
        <taxon>Bacteria</taxon>
        <taxon>Pseudomonadati</taxon>
        <taxon>Pseudomonadota</taxon>
        <taxon>Gammaproteobacteria</taxon>
        <taxon>Enterobacterales</taxon>
        <taxon>Pectobacteriaceae</taxon>
        <taxon>Dickeya</taxon>
    </lineage>
</organism>
<dbReference type="KEGG" id="dze:Dd1591_3678"/>
<gene>
    <name evidence="1" type="ordered locus">Dd1591_3678</name>
</gene>
<evidence type="ECO:0000313" key="1">
    <source>
        <dbReference type="EMBL" id="ACT08486.1"/>
    </source>
</evidence>
<dbReference type="Proteomes" id="UP000002735">
    <property type="component" value="Chromosome"/>
</dbReference>
<dbReference type="STRING" id="561229.Dd1591_3678"/>
<protein>
    <submittedName>
        <fullName evidence="1">Uncharacterized protein</fullName>
    </submittedName>
</protein>
<evidence type="ECO:0000313" key="2">
    <source>
        <dbReference type="Proteomes" id="UP000002735"/>
    </source>
</evidence>
<sequence>MLLRNLFTCYEKETYMSLFFTLVCISRCCVKKHLAMITLIQRRAHSHNTTSPFLGGTP</sequence>
<accession>C6CLI3</accession>
<dbReference type="EMBL" id="CP001655">
    <property type="protein sequence ID" value="ACT08486.1"/>
    <property type="molecule type" value="Genomic_DNA"/>
</dbReference>
<name>C6CLI3_DICC1</name>
<dbReference type="AlphaFoldDB" id="C6CLI3"/>
<reference evidence="1 2" key="1">
    <citation type="submission" date="2009-06" db="EMBL/GenBank/DDBJ databases">
        <title>Complete sequence of Dickeya zeae Ech1591.</title>
        <authorList>
            <consortium name="US DOE Joint Genome Institute"/>
            <person name="Lucas S."/>
            <person name="Copeland A."/>
            <person name="Lapidus A."/>
            <person name="Glavina del Rio T."/>
            <person name="Tice H."/>
            <person name="Bruce D."/>
            <person name="Goodwin L."/>
            <person name="Pitluck S."/>
            <person name="Chertkov O."/>
            <person name="Brettin T."/>
            <person name="Detter J.C."/>
            <person name="Han C."/>
            <person name="Larimer F."/>
            <person name="Land M."/>
            <person name="Hauser L."/>
            <person name="Kyrpides N."/>
            <person name="Ovchinnikova G."/>
            <person name="Balakrishnan V."/>
            <person name="Glasner J."/>
            <person name="Perna N.T."/>
        </authorList>
    </citation>
    <scope>NUCLEOTIDE SEQUENCE [LARGE SCALE GENOMIC DNA]</scope>
    <source>
        <strain evidence="1 2">Ech1591</strain>
    </source>
</reference>